<dbReference type="Gene3D" id="1.10.238.10">
    <property type="entry name" value="EF-hand"/>
    <property type="match status" value="1"/>
</dbReference>
<dbReference type="EMBL" id="BPVZ01000004">
    <property type="protein sequence ID" value="GKU90050.1"/>
    <property type="molecule type" value="Genomic_DNA"/>
</dbReference>
<evidence type="ECO:0000259" key="2">
    <source>
        <dbReference type="PROSITE" id="PS50222"/>
    </source>
</evidence>
<feature type="repeat" description="TPR" evidence="1">
    <location>
        <begin position="229"/>
        <end position="262"/>
    </location>
</feature>
<organism evidence="3 4">
    <name type="scientific">Rubroshorea leprosula</name>
    <dbReference type="NCBI Taxonomy" id="152421"/>
    <lineage>
        <taxon>Eukaryota</taxon>
        <taxon>Viridiplantae</taxon>
        <taxon>Streptophyta</taxon>
        <taxon>Embryophyta</taxon>
        <taxon>Tracheophyta</taxon>
        <taxon>Spermatophyta</taxon>
        <taxon>Magnoliopsida</taxon>
        <taxon>eudicotyledons</taxon>
        <taxon>Gunneridae</taxon>
        <taxon>Pentapetalae</taxon>
        <taxon>rosids</taxon>
        <taxon>malvids</taxon>
        <taxon>Malvales</taxon>
        <taxon>Dipterocarpaceae</taxon>
        <taxon>Rubroshorea</taxon>
    </lineage>
</organism>
<dbReference type="FunFam" id="1.25.40.10:FF:000195">
    <property type="entry name" value="Putative TPR repeat-containing protein"/>
    <property type="match status" value="1"/>
</dbReference>
<dbReference type="AlphaFoldDB" id="A0AAV5HTK6"/>
<dbReference type="PROSITE" id="PS50222">
    <property type="entry name" value="EF_HAND_2"/>
    <property type="match status" value="1"/>
</dbReference>
<name>A0AAV5HTK6_9ROSI</name>
<accession>A0AAV5HTK6</accession>
<feature type="repeat" description="TPR" evidence="1">
    <location>
        <begin position="407"/>
        <end position="440"/>
    </location>
</feature>
<dbReference type="InterPro" id="IPR019734">
    <property type="entry name" value="TPR_rpt"/>
</dbReference>
<reference evidence="3 4" key="1">
    <citation type="journal article" date="2021" name="Commun. Biol.">
        <title>The genome of Shorea leprosula (Dipterocarpaceae) highlights the ecological relevance of drought in aseasonal tropical rainforests.</title>
        <authorList>
            <person name="Ng K.K.S."/>
            <person name="Kobayashi M.J."/>
            <person name="Fawcett J.A."/>
            <person name="Hatakeyama M."/>
            <person name="Paape T."/>
            <person name="Ng C.H."/>
            <person name="Ang C.C."/>
            <person name="Tnah L.H."/>
            <person name="Lee C.T."/>
            <person name="Nishiyama T."/>
            <person name="Sese J."/>
            <person name="O'Brien M.J."/>
            <person name="Copetti D."/>
            <person name="Mohd Noor M.I."/>
            <person name="Ong R.C."/>
            <person name="Putra M."/>
            <person name="Sireger I.Z."/>
            <person name="Indrioko S."/>
            <person name="Kosugi Y."/>
            <person name="Izuno A."/>
            <person name="Isagi Y."/>
            <person name="Lee S.L."/>
            <person name="Shimizu K.K."/>
        </authorList>
    </citation>
    <scope>NUCLEOTIDE SEQUENCE [LARGE SCALE GENOMIC DNA]</scope>
    <source>
        <strain evidence="3">214</strain>
    </source>
</reference>
<gene>
    <name evidence="3" type="ORF">SLEP1_g4097</name>
</gene>
<dbReference type="Gene3D" id="1.25.40.10">
    <property type="entry name" value="Tetratricopeptide repeat domain"/>
    <property type="match status" value="2"/>
</dbReference>
<evidence type="ECO:0000256" key="1">
    <source>
        <dbReference type="PROSITE-ProRule" id="PRU00339"/>
    </source>
</evidence>
<dbReference type="Proteomes" id="UP001054252">
    <property type="component" value="Unassembled WGS sequence"/>
</dbReference>
<keyword evidence="1" id="KW-0802">TPR repeat</keyword>
<keyword evidence="4" id="KW-1185">Reference proteome</keyword>
<comment type="caution">
    <text evidence="3">The sequence shown here is derived from an EMBL/GenBank/DDBJ whole genome shotgun (WGS) entry which is preliminary data.</text>
</comment>
<dbReference type="PANTHER" id="PTHR45081:SF1">
    <property type="entry name" value="EF HAND FAMILY PROTEIN, PUTATIVE, EXPRESSED-RELATED"/>
    <property type="match status" value="1"/>
</dbReference>
<dbReference type="InterPro" id="IPR002048">
    <property type="entry name" value="EF_hand_dom"/>
</dbReference>
<dbReference type="SMART" id="SM00028">
    <property type="entry name" value="TPR"/>
    <property type="match status" value="6"/>
</dbReference>
<protein>
    <recommendedName>
        <fullName evidence="2">EF-hand domain-containing protein</fullName>
    </recommendedName>
</protein>
<dbReference type="InterPro" id="IPR011992">
    <property type="entry name" value="EF-hand-dom_pair"/>
</dbReference>
<dbReference type="SUPFAM" id="SSF48452">
    <property type="entry name" value="TPR-like"/>
    <property type="match status" value="1"/>
</dbReference>
<dbReference type="PANTHER" id="PTHR45081">
    <property type="entry name" value="EF HAND FAMILY PROTEIN, PUTATIVE, EXPRESSED-RELATED"/>
    <property type="match status" value="1"/>
</dbReference>
<dbReference type="PROSITE" id="PS50293">
    <property type="entry name" value="TPR_REGION"/>
    <property type="match status" value="2"/>
</dbReference>
<dbReference type="PROSITE" id="PS50005">
    <property type="entry name" value="TPR"/>
    <property type="match status" value="3"/>
</dbReference>
<evidence type="ECO:0000313" key="3">
    <source>
        <dbReference type="EMBL" id="GKU90050.1"/>
    </source>
</evidence>
<proteinExistence type="predicted"/>
<dbReference type="SUPFAM" id="SSF47473">
    <property type="entry name" value="EF-hand"/>
    <property type="match status" value="1"/>
</dbReference>
<feature type="domain" description="EF-hand" evidence="2">
    <location>
        <begin position="6"/>
        <end position="41"/>
    </location>
</feature>
<feature type="repeat" description="TPR" evidence="1">
    <location>
        <begin position="373"/>
        <end position="406"/>
    </location>
</feature>
<evidence type="ECO:0000313" key="4">
    <source>
        <dbReference type="Proteomes" id="UP001054252"/>
    </source>
</evidence>
<dbReference type="Pfam" id="PF13432">
    <property type="entry name" value="TPR_16"/>
    <property type="match status" value="1"/>
</dbReference>
<dbReference type="Pfam" id="PF13414">
    <property type="entry name" value="TPR_11"/>
    <property type="match status" value="1"/>
</dbReference>
<sequence>MTTRGSRSEKVKRIFQQFDASRDGGLNREEMAALVVAVNPRVKFSNEQINAILDEVFRTYGEFIDGEKGLTYDGLLRTYDDGAGDVDRDFDALGLELDDNKGLSIASEASSSSIVDERAMESQKRQRTAAWAVSPNHGIVFDDTWKLVDDLEILVKRLKAKQAKDGKLKADNFDAYSDAGWSRELGPSAEITEKRVFWEESGHDYAVFIKELAALRSRADGARSREEAFDGHMAIGRVLYEHGLFKEALVSFKRACELQPMDVRPHFRTGNCLYVLGKYKEAKEEFLLARESAEAGGNQWTYLLPQIYVNLGIALEGEGMVLSACEHYREAAILCPTHFRALKLLGSALFGVGEYRAAVKALEEGIFMKSDYADAHCDLASALHAMGEDERAIEVFQKAIDLKPGHVDALYNLGGLYMDLGRFPRASEMYTRVLAVWPNHWRAQLNKANFPPLLLQQPTCFGRGHTGRATNKRIAILAIIIIGCIFESRIVIVRDLLVVLVVIALEKSVEGDGVVVDSDEDSVAAGGFVVIGIGGTPDEQLEGYRFFLVDEFLLFTHFEED</sequence>
<dbReference type="GO" id="GO:0005509">
    <property type="term" value="F:calcium ion binding"/>
    <property type="evidence" value="ECO:0007669"/>
    <property type="project" value="InterPro"/>
</dbReference>
<dbReference type="GO" id="GO:0005886">
    <property type="term" value="C:plasma membrane"/>
    <property type="evidence" value="ECO:0007669"/>
    <property type="project" value="TreeGrafter"/>
</dbReference>
<dbReference type="FunFam" id="1.25.40.10:FF:000332">
    <property type="entry name" value="Putative tpr repeat-containing protein"/>
    <property type="match status" value="1"/>
</dbReference>
<dbReference type="InterPro" id="IPR011990">
    <property type="entry name" value="TPR-like_helical_dom_sf"/>
</dbReference>
<dbReference type="FunFam" id="1.10.238.10:FF:000173">
    <property type="entry name" value="uncharacterized TPR repeat-containing protein At1g05150-like"/>
    <property type="match status" value="1"/>
</dbReference>